<reference evidence="1 2" key="1">
    <citation type="submission" date="2022-11" db="EMBL/GenBank/DDBJ databases">
        <title>Mycobacterium sp. nov.</title>
        <authorList>
            <person name="Papic B."/>
            <person name="Spicic S."/>
            <person name="Duvnjak S."/>
        </authorList>
    </citation>
    <scope>NUCLEOTIDE SEQUENCE [LARGE SCALE GENOMIC DNA]</scope>
    <source>
        <strain evidence="1 2">CVI_P4</strain>
    </source>
</reference>
<gene>
    <name evidence="1" type="ORF">ORI27_27575</name>
</gene>
<organism evidence="1 2">
    <name type="scientific">Mycobacterium pinniadriaticum</name>
    <dbReference type="NCBI Taxonomy" id="2994102"/>
    <lineage>
        <taxon>Bacteria</taxon>
        <taxon>Bacillati</taxon>
        <taxon>Actinomycetota</taxon>
        <taxon>Actinomycetes</taxon>
        <taxon>Mycobacteriales</taxon>
        <taxon>Mycobacteriaceae</taxon>
        <taxon>Mycobacterium</taxon>
    </lineage>
</organism>
<sequence>MSPAVERRSLADGLRMTKKALHEGMAAAESRADDVAVLGYSREIRSTTSLLAKIEGLHAPEEVNVNVTLRPAAEILADYEAQLLAAIDAEVVEIEH</sequence>
<protein>
    <submittedName>
        <fullName evidence="1">Uncharacterized protein</fullName>
    </submittedName>
</protein>
<dbReference type="EMBL" id="JAPJDO010000040">
    <property type="protein sequence ID" value="MCX2940458.1"/>
    <property type="molecule type" value="Genomic_DNA"/>
</dbReference>
<comment type="caution">
    <text evidence="1">The sequence shown here is derived from an EMBL/GenBank/DDBJ whole genome shotgun (WGS) entry which is preliminary data.</text>
</comment>
<accession>A0ABT3SLQ6</accession>
<dbReference type="Proteomes" id="UP001300745">
    <property type="component" value="Unassembled WGS sequence"/>
</dbReference>
<evidence type="ECO:0000313" key="2">
    <source>
        <dbReference type="Proteomes" id="UP001300745"/>
    </source>
</evidence>
<evidence type="ECO:0000313" key="1">
    <source>
        <dbReference type="EMBL" id="MCX2940458.1"/>
    </source>
</evidence>
<name>A0ABT3SLQ6_9MYCO</name>
<proteinExistence type="predicted"/>
<keyword evidence="2" id="KW-1185">Reference proteome</keyword>
<dbReference type="RefSeq" id="WP_266000311.1">
    <property type="nucleotide sequence ID" value="NZ_JAPJDN010000040.1"/>
</dbReference>